<dbReference type="EMBL" id="MFKE01000019">
    <property type="protein sequence ID" value="OGG34969.1"/>
    <property type="molecule type" value="Genomic_DNA"/>
</dbReference>
<organism evidence="2 3">
    <name type="scientific">Candidatus Gottesmanbacteria bacterium RIFOXYB1_FULL_47_11</name>
    <dbReference type="NCBI Taxonomy" id="1798401"/>
    <lineage>
        <taxon>Bacteria</taxon>
        <taxon>Candidatus Gottesmaniibacteriota</taxon>
    </lineage>
</organism>
<comment type="caution">
    <text evidence="2">The sequence shown here is derived from an EMBL/GenBank/DDBJ whole genome shotgun (WGS) entry which is preliminary data.</text>
</comment>
<feature type="domain" description="Transcobalamin-like C-terminal" evidence="1">
    <location>
        <begin position="68"/>
        <end position="129"/>
    </location>
</feature>
<evidence type="ECO:0000313" key="2">
    <source>
        <dbReference type="EMBL" id="OGG34969.1"/>
    </source>
</evidence>
<protein>
    <recommendedName>
        <fullName evidence="1">Transcobalamin-like C-terminal domain-containing protein</fullName>
    </recommendedName>
</protein>
<name>A0A1F6BDE3_9BACT</name>
<dbReference type="Proteomes" id="UP000176186">
    <property type="component" value="Unassembled WGS sequence"/>
</dbReference>
<dbReference type="Gene3D" id="2.170.130.30">
    <property type="match status" value="1"/>
</dbReference>
<reference evidence="2 3" key="1">
    <citation type="journal article" date="2016" name="Nat. Commun.">
        <title>Thousands of microbial genomes shed light on interconnected biogeochemical processes in an aquifer system.</title>
        <authorList>
            <person name="Anantharaman K."/>
            <person name="Brown C.T."/>
            <person name="Hug L.A."/>
            <person name="Sharon I."/>
            <person name="Castelle C.J."/>
            <person name="Probst A.J."/>
            <person name="Thomas B.C."/>
            <person name="Singh A."/>
            <person name="Wilkins M.J."/>
            <person name="Karaoz U."/>
            <person name="Brodie E.L."/>
            <person name="Williams K.H."/>
            <person name="Hubbard S.S."/>
            <person name="Banfield J.F."/>
        </authorList>
    </citation>
    <scope>NUCLEOTIDE SEQUENCE [LARGE SCALE GENOMIC DNA]</scope>
</reference>
<proteinExistence type="predicted"/>
<accession>A0A1F6BDE3</accession>
<evidence type="ECO:0000259" key="1">
    <source>
        <dbReference type="Pfam" id="PF14478"/>
    </source>
</evidence>
<gene>
    <name evidence="2" type="ORF">A2363_01980</name>
</gene>
<dbReference type="STRING" id="1798401.A2363_01980"/>
<dbReference type="InterPro" id="IPR027954">
    <property type="entry name" value="Transcobalamin-like_C"/>
</dbReference>
<sequence length="134" mass="14398">MKKIIVFSIVIAAILFLFGPKFISPVKPPVVTRAPAPVVTVTIDTGTTIATQSGVAAETAFGALTAAAAKKQWEVKAKQYDFGVFVQEIGALANTKEKSWIYFVNGKSGEVAADKQQVAAGDFIEWKYITPTME</sequence>
<dbReference type="Pfam" id="PF14478">
    <property type="entry name" value="DUF4430"/>
    <property type="match status" value="1"/>
</dbReference>
<dbReference type="AlphaFoldDB" id="A0A1F6BDE3"/>
<evidence type="ECO:0000313" key="3">
    <source>
        <dbReference type="Proteomes" id="UP000176186"/>
    </source>
</evidence>